<evidence type="ECO:0000313" key="3">
    <source>
        <dbReference type="EMBL" id="CUV07431.1"/>
    </source>
</evidence>
<evidence type="ECO:0000256" key="2">
    <source>
        <dbReference type="SAM" id="SignalP"/>
    </source>
</evidence>
<evidence type="ECO:0000256" key="1">
    <source>
        <dbReference type="SAM" id="MobiDB-lite"/>
    </source>
</evidence>
<feature type="region of interest" description="Disordered" evidence="1">
    <location>
        <begin position="45"/>
        <end position="108"/>
    </location>
</feature>
<keyword evidence="2" id="KW-0732">Signal</keyword>
<evidence type="ECO:0000313" key="5">
    <source>
        <dbReference type="Proteomes" id="UP001429100"/>
    </source>
</evidence>
<dbReference type="Proteomes" id="UP000199752">
    <property type="component" value="Chromosome 7"/>
</dbReference>
<sequence>MSPLRLLVFVSLFLGVFTQDQMFPGNPRFTGGLQERIFSSFPAIFNRADNRNSNSTEEPGTKPTERPGVPRVEEKGEPEDESKKEEAQNSEGKFEIRTKEEKGTVRKA</sequence>
<dbReference type="VEuPathDB" id="CryptoDB:Chro.70490"/>
<accession>A0A0S4TKK8</accession>
<dbReference type="EMBL" id="LN877953">
    <property type="protein sequence ID" value="CUV07431.1"/>
    <property type="molecule type" value="Genomic_DNA"/>
</dbReference>
<reference evidence="3" key="2">
    <citation type="submission" date="2015-08" db="EMBL/GenBank/DDBJ databases">
        <authorList>
            <person name="Babu N.S."/>
            <person name="Beckwith C.J."/>
            <person name="Beseler K.G."/>
            <person name="Brison A."/>
            <person name="Carone J.V."/>
            <person name="Caskin T.P."/>
            <person name="Diamond M."/>
            <person name="Durham M.E."/>
            <person name="Foxe J.M."/>
            <person name="Go M."/>
            <person name="Henderson B.A."/>
            <person name="Jones I.B."/>
            <person name="McGettigan J.A."/>
            <person name="Micheletti S.J."/>
            <person name="Nasrallah M.E."/>
            <person name="Ortiz D."/>
            <person name="Piller C.R."/>
            <person name="Privatt S.R."/>
            <person name="Schneider S.L."/>
            <person name="Sharp S."/>
            <person name="Smith T.C."/>
            <person name="Stanton J.D."/>
            <person name="Ullery H.E."/>
            <person name="Wilson R.J."/>
            <person name="Serrano M.G."/>
            <person name="Buck G."/>
            <person name="Lee V."/>
            <person name="Wang Y."/>
            <person name="Carvalho R."/>
            <person name="Voegtly L."/>
            <person name="Shi R."/>
            <person name="Duckworth R."/>
            <person name="Johnson A."/>
            <person name="Loviza R."/>
            <person name="Walstead R."/>
            <person name="Shah Z."/>
            <person name="Kiflezghi M."/>
            <person name="Wade K."/>
            <person name="Ball S.L."/>
            <person name="Bradley K.W."/>
            <person name="Asai D.J."/>
            <person name="Bowman C.A."/>
            <person name="Russell D.A."/>
            <person name="Pope W.H."/>
            <person name="Jacobs-Sera D."/>
            <person name="Hendrix R.W."/>
            <person name="Hatfull G.F."/>
        </authorList>
    </citation>
    <scope>NUCLEOTIDE SEQUENCE [LARGE SCALE GENOMIC DNA]</scope>
</reference>
<keyword evidence="5" id="KW-1185">Reference proteome</keyword>
<reference evidence="4 5" key="1">
    <citation type="submission" date="2014-11" db="EMBL/GenBank/DDBJ databases">
        <title>Comparative genomic analysis of Cryptosporidium hominis reveals occurrence of genetic recombination in virulent subtypes.</title>
        <authorList>
            <person name="Guo Y."/>
            <person name="Tang K."/>
            <person name="Frace M."/>
            <person name="Li N."/>
            <person name="Roellig D.M."/>
            <person name="Sammons S."/>
            <person name="Knipe K."/>
            <person name="Rowe L."/>
            <person name="Feng Y."/>
            <person name="Xiao L."/>
        </authorList>
    </citation>
    <scope>NUCLEOTIDE SEQUENCE [LARGE SCALE GENOMIC DNA]</scope>
    <source>
        <strain evidence="4">30976</strain>
    </source>
</reference>
<organism evidence="3">
    <name type="scientific">Cryptosporidium hominis</name>
    <dbReference type="NCBI Taxonomy" id="237895"/>
    <lineage>
        <taxon>Eukaryota</taxon>
        <taxon>Sar</taxon>
        <taxon>Alveolata</taxon>
        <taxon>Apicomplexa</taxon>
        <taxon>Conoidasida</taxon>
        <taxon>Coccidia</taxon>
        <taxon>Eucoccidiorida</taxon>
        <taxon>Eimeriorina</taxon>
        <taxon>Cryptosporidiidae</taxon>
        <taxon>Cryptosporidium</taxon>
    </lineage>
</organism>
<feature type="signal peptide" evidence="2">
    <location>
        <begin position="1"/>
        <end position="18"/>
    </location>
</feature>
<dbReference type="Proteomes" id="UP001429100">
    <property type="component" value="Unassembled WGS sequence"/>
</dbReference>
<dbReference type="EMBL" id="JTAI01000006">
    <property type="protein sequence ID" value="PPS95680.1"/>
    <property type="molecule type" value="Genomic_DNA"/>
</dbReference>
<feature type="compositionally biased region" description="Basic and acidic residues" evidence="1">
    <location>
        <begin position="71"/>
        <end position="108"/>
    </location>
</feature>
<dbReference type="VEuPathDB" id="CryptoDB:ChTU502y2012_407g2185"/>
<evidence type="ECO:0000313" key="4">
    <source>
        <dbReference type="EMBL" id="PPS95680.1"/>
    </source>
</evidence>
<protein>
    <submittedName>
        <fullName evidence="3">Uncharacterized protein</fullName>
    </submittedName>
</protein>
<dbReference type="VEuPathDB" id="CryptoDB:CHUDEA7_4430"/>
<dbReference type="VEuPathDB" id="CryptoDB:GY17_00002326"/>
<name>A0A0S4TKK8_CRYHO</name>
<proteinExistence type="predicted"/>
<dbReference type="AlphaFoldDB" id="A0A0S4TKK8"/>
<reference evidence="4 5" key="3">
    <citation type="submission" date="2017-10" db="EMBL/GenBank/DDBJ databases">
        <title>Consistent, comparative and evidence-based genome annotation and re-annotation for the closely-related species, Cryptosporidium parvum, C. hominis and C. tyzzeri.</title>
        <authorList>
            <person name="Baptista R.P."/>
            <person name="Li Y."/>
            <person name="Sateriale A."/>
            <person name="Striepen B."/>
            <person name="Kissinger J.C."/>
        </authorList>
    </citation>
    <scope>NUCLEOTIDE SEQUENCE [LARGE SCALE GENOMIC DNA]</scope>
    <source>
        <strain evidence="4">30976</strain>
    </source>
</reference>
<gene>
    <name evidence="3" type="ORF">CHUDEA7_4430</name>
    <name evidence="4" type="ORF">GY17_00002326</name>
</gene>
<feature type="chain" id="PRO_5006627836" evidence="2">
    <location>
        <begin position="19"/>
        <end position="108"/>
    </location>
</feature>